<reference evidence="1" key="1">
    <citation type="submission" date="2023-11" db="EMBL/GenBank/DDBJ databases">
        <title>Gracilibacillus pellucida a moderately halophilic bacterium isolated from saline soil in Xinjiang province.</title>
        <authorList>
            <person name="Zhang Z."/>
            <person name="Tan F."/>
            <person name="Wang Y."/>
            <person name="Xia M."/>
        </authorList>
    </citation>
    <scope>NUCLEOTIDE SEQUENCE</scope>
    <source>
        <strain evidence="1">S3-1-1</strain>
    </source>
</reference>
<dbReference type="EMBL" id="JAWZSR010000012">
    <property type="protein sequence ID" value="MDX8047450.1"/>
    <property type="molecule type" value="Genomic_DNA"/>
</dbReference>
<evidence type="ECO:0000313" key="2">
    <source>
        <dbReference type="Proteomes" id="UP001277972"/>
    </source>
</evidence>
<gene>
    <name evidence="1" type="ORF">SH601_15895</name>
</gene>
<sequence length="137" mass="16149">MDTSNLLHIYNQKLRLHQAKLNAVLQPFGLFHSQWSILYTLSEKGSMTQTEIWQYLKVEAPTVTRTLVRMEKSGWVERKVGQDKRERVVTLTEKARTTYPEILRLVKETEAWFLADLSAEERETLQQLLEKLSTEKR</sequence>
<organism evidence="1 2">
    <name type="scientific">Gracilibacillus pellucidus</name>
    <dbReference type="NCBI Taxonomy" id="3095368"/>
    <lineage>
        <taxon>Bacteria</taxon>
        <taxon>Bacillati</taxon>
        <taxon>Bacillota</taxon>
        <taxon>Bacilli</taxon>
        <taxon>Bacillales</taxon>
        <taxon>Bacillaceae</taxon>
        <taxon>Gracilibacillus</taxon>
    </lineage>
</organism>
<name>A0ACC6M949_9BACI</name>
<accession>A0ACC6M949</accession>
<evidence type="ECO:0000313" key="1">
    <source>
        <dbReference type="EMBL" id="MDX8047450.1"/>
    </source>
</evidence>
<dbReference type="Proteomes" id="UP001277972">
    <property type="component" value="Unassembled WGS sequence"/>
</dbReference>
<protein>
    <submittedName>
        <fullName evidence="1">MarR family transcriptional regulator</fullName>
    </submittedName>
</protein>
<proteinExistence type="predicted"/>
<comment type="caution">
    <text evidence="1">The sequence shown here is derived from an EMBL/GenBank/DDBJ whole genome shotgun (WGS) entry which is preliminary data.</text>
</comment>
<keyword evidence="2" id="KW-1185">Reference proteome</keyword>